<protein>
    <submittedName>
        <fullName evidence="1">Uncharacterized protein</fullName>
    </submittedName>
</protein>
<reference evidence="2" key="1">
    <citation type="submission" date="2017-02" db="EMBL/GenBank/DDBJ databases">
        <authorList>
            <person name="Daims H."/>
        </authorList>
    </citation>
    <scope>NUCLEOTIDE SEQUENCE [LARGE SCALE GENOMIC DNA]</scope>
</reference>
<gene>
    <name evidence="1" type="ORF">CRENPOLYSF2_2220013</name>
</gene>
<organism evidence="1 2">
    <name type="scientific">Crenothrix polyspora</name>
    <dbReference type="NCBI Taxonomy" id="360316"/>
    <lineage>
        <taxon>Bacteria</taxon>
        <taxon>Pseudomonadati</taxon>
        <taxon>Pseudomonadota</taxon>
        <taxon>Gammaproteobacteria</taxon>
        <taxon>Methylococcales</taxon>
        <taxon>Crenotrichaceae</taxon>
        <taxon>Crenothrix</taxon>
    </lineage>
</organism>
<accession>A0A1R4H5A1</accession>
<sequence length="51" mass="5407">MAHGLKIVKTPLPVIAWQRVTNHLTGYAASGISIIAIMVFSSKVTGVDNIS</sequence>
<name>A0A1R4H5A1_9GAMM</name>
<evidence type="ECO:0000313" key="2">
    <source>
        <dbReference type="Proteomes" id="UP000195442"/>
    </source>
</evidence>
<dbReference type="AlphaFoldDB" id="A0A1R4H5A1"/>
<proteinExistence type="predicted"/>
<evidence type="ECO:0000313" key="1">
    <source>
        <dbReference type="EMBL" id="SJM91433.1"/>
    </source>
</evidence>
<keyword evidence="2" id="KW-1185">Reference proteome</keyword>
<dbReference type="Proteomes" id="UP000195442">
    <property type="component" value="Unassembled WGS sequence"/>
</dbReference>
<dbReference type="EMBL" id="FUKJ01000138">
    <property type="protein sequence ID" value="SJM91433.1"/>
    <property type="molecule type" value="Genomic_DNA"/>
</dbReference>